<dbReference type="Pfam" id="PF02518">
    <property type="entry name" value="HATPase_c"/>
    <property type="match status" value="1"/>
</dbReference>
<evidence type="ECO:0000259" key="11">
    <source>
        <dbReference type="PROSITE" id="PS50112"/>
    </source>
</evidence>
<keyword evidence="3" id="KW-0597">Phosphoprotein</keyword>
<dbReference type="GO" id="GO:0000155">
    <property type="term" value="F:phosphorelay sensor kinase activity"/>
    <property type="evidence" value="ECO:0007669"/>
    <property type="project" value="InterPro"/>
</dbReference>
<dbReference type="CDD" id="cd00082">
    <property type="entry name" value="HisKA"/>
    <property type="match status" value="1"/>
</dbReference>
<dbReference type="Gene3D" id="1.10.287.130">
    <property type="match status" value="1"/>
</dbReference>
<dbReference type="SMART" id="SM00387">
    <property type="entry name" value="HATPase_c"/>
    <property type="match status" value="1"/>
</dbReference>
<evidence type="ECO:0000256" key="6">
    <source>
        <dbReference type="ARBA" id="ARBA00022777"/>
    </source>
</evidence>
<dbReference type="GO" id="GO:0006355">
    <property type="term" value="P:regulation of DNA-templated transcription"/>
    <property type="evidence" value="ECO:0007669"/>
    <property type="project" value="InterPro"/>
</dbReference>
<dbReference type="Pfam" id="PF00989">
    <property type="entry name" value="PAS"/>
    <property type="match status" value="1"/>
</dbReference>
<keyword evidence="7" id="KW-0067">ATP-binding</keyword>
<comment type="caution">
    <text evidence="12">The sequence shown here is derived from an EMBL/GenBank/DDBJ whole genome shotgun (WGS) entry which is preliminary data.</text>
</comment>
<dbReference type="InterPro" id="IPR013767">
    <property type="entry name" value="PAS_fold"/>
</dbReference>
<evidence type="ECO:0000313" key="12">
    <source>
        <dbReference type="EMBL" id="TDQ81532.1"/>
    </source>
</evidence>
<dbReference type="Gene3D" id="3.30.450.20">
    <property type="entry name" value="PAS domain"/>
    <property type="match status" value="1"/>
</dbReference>
<dbReference type="InterPro" id="IPR000014">
    <property type="entry name" value="PAS"/>
</dbReference>
<evidence type="ECO:0000256" key="5">
    <source>
        <dbReference type="ARBA" id="ARBA00022741"/>
    </source>
</evidence>
<dbReference type="InterPro" id="IPR004358">
    <property type="entry name" value="Sig_transdc_His_kin-like_C"/>
</dbReference>
<dbReference type="PANTHER" id="PTHR43065">
    <property type="entry name" value="SENSOR HISTIDINE KINASE"/>
    <property type="match status" value="1"/>
</dbReference>
<dbReference type="InterPro" id="IPR035965">
    <property type="entry name" value="PAS-like_dom_sf"/>
</dbReference>
<dbReference type="CDD" id="cd00130">
    <property type="entry name" value="PAS"/>
    <property type="match status" value="1"/>
</dbReference>
<gene>
    <name evidence="12" type="ORF">A8950_2601</name>
</gene>
<reference evidence="12 13" key="1">
    <citation type="submission" date="2019-03" db="EMBL/GenBank/DDBJ databases">
        <title>Genomic Encyclopedia of Type Strains, Phase III (KMG-III): the genomes of soil and plant-associated and newly described type strains.</title>
        <authorList>
            <person name="Whitman W."/>
        </authorList>
    </citation>
    <scope>NUCLEOTIDE SEQUENCE [LARGE SCALE GENOMIC DNA]</scope>
    <source>
        <strain evidence="12 13">CGMCC 1.7660</strain>
    </source>
</reference>
<dbReference type="EMBL" id="SNYW01000009">
    <property type="protein sequence ID" value="TDQ81532.1"/>
    <property type="molecule type" value="Genomic_DNA"/>
</dbReference>
<evidence type="ECO:0000256" key="3">
    <source>
        <dbReference type="ARBA" id="ARBA00022553"/>
    </source>
</evidence>
<evidence type="ECO:0000256" key="7">
    <source>
        <dbReference type="ARBA" id="ARBA00022840"/>
    </source>
</evidence>
<keyword evidence="5" id="KW-0547">Nucleotide-binding</keyword>
<organism evidence="12 13">
    <name type="scientific">Dongia mobilis</name>
    <dbReference type="NCBI Taxonomy" id="578943"/>
    <lineage>
        <taxon>Bacteria</taxon>
        <taxon>Pseudomonadati</taxon>
        <taxon>Pseudomonadota</taxon>
        <taxon>Alphaproteobacteria</taxon>
        <taxon>Rhodospirillales</taxon>
        <taxon>Dongiaceae</taxon>
        <taxon>Dongia</taxon>
    </lineage>
</organism>
<dbReference type="SUPFAM" id="SSF55874">
    <property type="entry name" value="ATPase domain of HSP90 chaperone/DNA topoisomerase II/histidine kinase"/>
    <property type="match status" value="1"/>
</dbReference>
<evidence type="ECO:0000313" key="13">
    <source>
        <dbReference type="Proteomes" id="UP000295783"/>
    </source>
</evidence>
<accession>A0A4R6WLE6</accession>
<feature type="domain" description="Histidine kinase" evidence="10">
    <location>
        <begin position="175"/>
        <end position="393"/>
    </location>
</feature>
<feature type="region of interest" description="Disordered" evidence="9">
    <location>
        <begin position="1"/>
        <end position="35"/>
    </location>
</feature>
<dbReference type="InterPro" id="IPR036890">
    <property type="entry name" value="HATPase_C_sf"/>
</dbReference>
<keyword evidence="6 12" id="KW-0418">Kinase</keyword>
<proteinExistence type="predicted"/>
<dbReference type="InterPro" id="IPR005467">
    <property type="entry name" value="His_kinase_dom"/>
</dbReference>
<dbReference type="SUPFAM" id="SSF47384">
    <property type="entry name" value="Homodimeric domain of signal transducing histidine kinase"/>
    <property type="match status" value="1"/>
</dbReference>
<evidence type="ECO:0000256" key="9">
    <source>
        <dbReference type="SAM" id="MobiDB-lite"/>
    </source>
</evidence>
<keyword evidence="8" id="KW-0902">Two-component regulatory system</keyword>
<dbReference type="PRINTS" id="PR00344">
    <property type="entry name" value="BCTRLSENSOR"/>
</dbReference>
<dbReference type="PROSITE" id="PS50112">
    <property type="entry name" value="PAS"/>
    <property type="match status" value="1"/>
</dbReference>
<dbReference type="InterPro" id="IPR036097">
    <property type="entry name" value="HisK_dim/P_sf"/>
</dbReference>
<dbReference type="InterPro" id="IPR003594">
    <property type="entry name" value="HATPase_dom"/>
</dbReference>
<dbReference type="Gene3D" id="3.30.565.10">
    <property type="entry name" value="Histidine kinase-like ATPase, C-terminal domain"/>
    <property type="match status" value="1"/>
</dbReference>
<dbReference type="InterPro" id="IPR003661">
    <property type="entry name" value="HisK_dim/P_dom"/>
</dbReference>
<dbReference type="GO" id="GO:0005524">
    <property type="term" value="F:ATP binding"/>
    <property type="evidence" value="ECO:0007669"/>
    <property type="project" value="UniProtKB-KW"/>
</dbReference>
<sequence length="399" mass="41942">MTSRMPAEALPTLAREPGGQETGGQVTGSSDLGRPKLLPGQLPDSLALLEALPIAIFSLDANNNVVSLNGAAEALLGISRAQLVGKPLSDHIAADSPLFQLVEATRAGSIAVGESDMALSGPRLSIEHAAIDVAMVNAQTGQVAVMLQDRDLEWRLAQQAVSRDAVRSAKAIAAMLAHEVKNPLSGIRGAAQLLESKVSPSDRQLTQLICEETDRIVGLVNGLEVFTDSRPTPMAAVNIHEVLGHVRRLTEAGIGRDAQFREEYDPSLPPVHGNRDQLIQVFLNLVKNAVEALPLHGGIIQIGTRYRPGLKVSEPGAGARRRLGLVVTIQDNGAGVPDALKAQLFEPFVSGKAGGKGLGLALVAKVVNDHGGLIECDSQPGRTVFSVILPIADPRSEGS</sequence>
<dbReference type="Proteomes" id="UP000295783">
    <property type="component" value="Unassembled WGS sequence"/>
</dbReference>
<evidence type="ECO:0000256" key="8">
    <source>
        <dbReference type="ARBA" id="ARBA00023012"/>
    </source>
</evidence>
<dbReference type="SUPFAM" id="SSF55785">
    <property type="entry name" value="PYP-like sensor domain (PAS domain)"/>
    <property type="match status" value="1"/>
</dbReference>
<evidence type="ECO:0000259" key="10">
    <source>
        <dbReference type="PROSITE" id="PS50109"/>
    </source>
</evidence>
<dbReference type="EC" id="2.7.13.3" evidence="2"/>
<evidence type="ECO:0000256" key="4">
    <source>
        <dbReference type="ARBA" id="ARBA00022679"/>
    </source>
</evidence>
<dbReference type="SMART" id="SM00091">
    <property type="entry name" value="PAS"/>
    <property type="match status" value="1"/>
</dbReference>
<dbReference type="SMART" id="SM00388">
    <property type="entry name" value="HisKA"/>
    <property type="match status" value="1"/>
</dbReference>
<dbReference type="PROSITE" id="PS50109">
    <property type="entry name" value="HIS_KIN"/>
    <property type="match status" value="1"/>
</dbReference>
<keyword evidence="13" id="KW-1185">Reference proteome</keyword>
<evidence type="ECO:0000256" key="2">
    <source>
        <dbReference type="ARBA" id="ARBA00012438"/>
    </source>
</evidence>
<protein>
    <recommendedName>
        <fullName evidence="2">histidine kinase</fullName>
        <ecNumber evidence="2">2.7.13.3</ecNumber>
    </recommendedName>
</protein>
<dbReference type="NCBIfam" id="TIGR00229">
    <property type="entry name" value="sensory_box"/>
    <property type="match status" value="1"/>
</dbReference>
<feature type="domain" description="PAS" evidence="11">
    <location>
        <begin position="48"/>
        <end position="86"/>
    </location>
</feature>
<dbReference type="PANTHER" id="PTHR43065:SF10">
    <property type="entry name" value="PEROXIDE STRESS-ACTIVATED HISTIDINE KINASE MAK3"/>
    <property type="match status" value="1"/>
</dbReference>
<dbReference type="Pfam" id="PF00512">
    <property type="entry name" value="HisKA"/>
    <property type="match status" value="1"/>
</dbReference>
<name>A0A4R6WLE6_9PROT</name>
<keyword evidence="4" id="KW-0808">Transferase</keyword>
<evidence type="ECO:0000256" key="1">
    <source>
        <dbReference type="ARBA" id="ARBA00000085"/>
    </source>
</evidence>
<comment type="catalytic activity">
    <reaction evidence="1">
        <text>ATP + protein L-histidine = ADP + protein N-phospho-L-histidine.</text>
        <dbReference type="EC" id="2.7.13.3"/>
    </reaction>
</comment>
<dbReference type="AlphaFoldDB" id="A0A4R6WLE6"/>